<evidence type="ECO:0000313" key="1">
    <source>
        <dbReference type="EMBL" id="KAA1053921.1"/>
    </source>
</evidence>
<dbReference type="AlphaFoldDB" id="A0A5B0KPU1"/>
<gene>
    <name evidence="1" type="ORF">FH063_002503</name>
</gene>
<proteinExistence type="predicted"/>
<dbReference type="RefSeq" id="WP_149651025.1">
    <property type="nucleotide sequence ID" value="NZ_VEWN01000013.1"/>
</dbReference>
<comment type="caution">
    <text evidence="1">The sequence shown here is derived from an EMBL/GenBank/DDBJ whole genome shotgun (WGS) entry which is preliminary data.</text>
</comment>
<reference evidence="1 2" key="1">
    <citation type="submission" date="2019-07" db="EMBL/GenBank/DDBJ databases">
        <title>Genome sequencing of the stress-tolerant strain Azospirillum brasilense Az19.</title>
        <authorList>
            <person name="Maroniche G.A."/>
            <person name="Garcia J.E."/>
            <person name="Pagnussat L."/>
            <person name="Amenta M."/>
            <person name="Creus C.M."/>
        </authorList>
    </citation>
    <scope>NUCLEOTIDE SEQUENCE [LARGE SCALE GENOMIC DNA]</scope>
    <source>
        <strain evidence="1 2">Az19</strain>
    </source>
</reference>
<sequence>MIRNEFMSRFGPPPKLADGILVKRWVTGPNKGKPKPSLTTQGLLDRGLMELPDDGGHWLRARFTAAGIAALLEMAEDRRALPPTEYQHVLDELGIRQAGDRDDGSSPMS</sequence>
<dbReference type="Proteomes" id="UP000325333">
    <property type="component" value="Unassembled WGS sequence"/>
</dbReference>
<protein>
    <submittedName>
        <fullName evidence="1">Uncharacterized protein</fullName>
    </submittedName>
</protein>
<dbReference type="EMBL" id="VEWN01000013">
    <property type="protein sequence ID" value="KAA1053921.1"/>
    <property type="molecule type" value="Genomic_DNA"/>
</dbReference>
<organism evidence="1 2">
    <name type="scientific">Azospirillum argentinense</name>
    <dbReference type="NCBI Taxonomy" id="2970906"/>
    <lineage>
        <taxon>Bacteria</taxon>
        <taxon>Pseudomonadati</taxon>
        <taxon>Pseudomonadota</taxon>
        <taxon>Alphaproteobacteria</taxon>
        <taxon>Rhodospirillales</taxon>
        <taxon>Azospirillaceae</taxon>
        <taxon>Azospirillum</taxon>
    </lineage>
</organism>
<accession>A0A5B0KPU1</accession>
<evidence type="ECO:0000313" key="2">
    <source>
        <dbReference type="Proteomes" id="UP000325333"/>
    </source>
</evidence>
<name>A0A5B0KPU1_9PROT</name>